<keyword evidence="3" id="KW-0560">Oxidoreductase</keyword>
<keyword evidence="10" id="KW-1185">Reference proteome</keyword>
<dbReference type="AlphaFoldDB" id="A0A511H8R3"/>
<dbReference type="EMBL" id="FNAJ01000001">
    <property type="protein sequence ID" value="SDD52776.1"/>
    <property type="molecule type" value="Genomic_DNA"/>
</dbReference>
<dbReference type="PANTHER" id="PTHR31136">
    <property type="entry name" value="DUF1338 DOMAIN-CONTAINING PROTEIN"/>
    <property type="match status" value="1"/>
</dbReference>
<evidence type="ECO:0000313" key="10">
    <source>
        <dbReference type="Proteomes" id="UP000198717"/>
    </source>
</evidence>
<proteinExistence type="inferred from homology"/>
<dbReference type="Pfam" id="PF07063">
    <property type="entry name" value="HGLS"/>
    <property type="match status" value="1"/>
</dbReference>
<evidence type="ECO:0000256" key="3">
    <source>
        <dbReference type="ARBA" id="ARBA00023002"/>
    </source>
</evidence>
<dbReference type="PANTHER" id="PTHR31136:SF5">
    <property type="entry name" value="2-OXOADIPATE DIOXYGENASE_DECARBOXYLASE, CHLOROPLASTIC"/>
    <property type="match status" value="1"/>
</dbReference>
<dbReference type="Proteomes" id="UP000198717">
    <property type="component" value="Unassembled WGS sequence"/>
</dbReference>
<keyword evidence="2" id="KW-0223">Dioxygenase</keyword>
<dbReference type="SUPFAM" id="SSF54593">
    <property type="entry name" value="Glyoxalase/Bleomycin resistance protein/Dihydroxybiphenyl dioxygenase"/>
    <property type="match status" value="1"/>
</dbReference>
<evidence type="ECO:0000256" key="4">
    <source>
        <dbReference type="ARBA" id="ARBA00023004"/>
    </source>
</evidence>
<comment type="cofactor">
    <cofactor evidence="1">
        <name>Fe(2+)</name>
        <dbReference type="ChEBI" id="CHEBI:29033"/>
    </cofactor>
</comment>
<dbReference type="Gene3D" id="3.10.180.50">
    <property type="match status" value="1"/>
</dbReference>
<dbReference type="InterPro" id="IPR009770">
    <property type="entry name" value="HGLS"/>
</dbReference>
<reference evidence="9 10" key="1">
    <citation type="submission" date="2016-10" db="EMBL/GenBank/DDBJ databases">
        <authorList>
            <person name="Varghese N."/>
            <person name="Submissions S."/>
        </authorList>
    </citation>
    <scope>NUCLEOTIDE SEQUENCE [LARGE SCALE GENOMIC DNA]</scope>
    <source>
        <strain evidence="9 10">DSM 2260</strain>
    </source>
</reference>
<accession>A0A511H8R3</accession>
<evidence type="ECO:0000256" key="7">
    <source>
        <dbReference type="ARBA" id="ARBA00035045"/>
    </source>
</evidence>
<evidence type="ECO:0000256" key="2">
    <source>
        <dbReference type="ARBA" id="ARBA00022964"/>
    </source>
</evidence>
<dbReference type="EC" id="1.13.11.93" evidence="6"/>
<evidence type="ECO:0000313" key="8">
    <source>
        <dbReference type="EMBL" id="GEL69893.1"/>
    </source>
</evidence>
<evidence type="ECO:0000256" key="1">
    <source>
        <dbReference type="ARBA" id="ARBA00001954"/>
    </source>
</evidence>
<dbReference type="Proteomes" id="UP000321224">
    <property type="component" value="Unassembled WGS sequence"/>
</dbReference>
<evidence type="ECO:0000256" key="5">
    <source>
        <dbReference type="ARBA" id="ARBA00035013"/>
    </source>
</evidence>
<dbReference type="EMBL" id="BJVY01000007">
    <property type="protein sequence ID" value="GEL69893.1"/>
    <property type="molecule type" value="Genomic_DNA"/>
</dbReference>
<dbReference type="CDD" id="cd16350">
    <property type="entry name" value="VOC_like"/>
    <property type="match status" value="1"/>
</dbReference>
<comment type="caution">
    <text evidence="8">The sequence shown here is derived from an EMBL/GenBank/DDBJ whole genome shotgun (WGS) entry which is preliminary data.</text>
</comment>
<gene>
    <name evidence="8" type="ORF">MVI01_16770</name>
    <name evidence="9" type="ORF">SAMN04488504_1011282</name>
</gene>
<evidence type="ECO:0000256" key="6">
    <source>
        <dbReference type="ARBA" id="ARBA00035023"/>
    </source>
</evidence>
<protein>
    <recommendedName>
        <fullName evidence="6">2-oxoadipate dioxygenase/decarboxylase</fullName>
        <ecNumber evidence="6">1.13.11.93</ecNumber>
    </recommendedName>
    <alternativeName>
        <fullName evidence="7">2-hydroxyglutarate synthase</fullName>
    </alternativeName>
</protein>
<name>A0A511H8R3_9BACT</name>
<evidence type="ECO:0000313" key="9">
    <source>
        <dbReference type="EMBL" id="SDD52776.1"/>
    </source>
</evidence>
<dbReference type="InterPro" id="IPR029068">
    <property type="entry name" value="Glyas_Bleomycin-R_OHBP_Dase"/>
</dbReference>
<keyword evidence="4" id="KW-0408">Iron</keyword>
<dbReference type="SMART" id="SM01150">
    <property type="entry name" value="DUF1338"/>
    <property type="match status" value="1"/>
</dbReference>
<sequence length="259" mass="28547">MVALDSRAMTTDSAHRLLDLLWERYAAEVPYARTFVQLSGGRFRNDHVALRSLARPGGGIALFSQPFIRLGWKAAGAYTFPDAHLSAIYLSHPAGLPRIFISELKQEELSPRARELLARLPEDPAPPEDVDALAAWFGPPSPPDEAALLELEKESQYGAWLLAFGRKVNHFTGSVDDVEAWQRRMREAGVPMKADIEGAPGTSLRQTATQAALLPVPLKGGGSRSWPYAYFEIAQRTPDFDGFLGSQARALFDMTKRGE</sequence>
<evidence type="ECO:0000313" key="11">
    <source>
        <dbReference type="Proteomes" id="UP000321224"/>
    </source>
</evidence>
<reference evidence="8 11" key="2">
    <citation type="submission" date="2019-07" db="EMBL/GenBank/DDBJ databases">
        <title>Whole genome shotgun sequence of Myxococcus virescens NBRC 100334.</title>
        <authorList>
            <person name="Hosoyama A."/>
            <person name="Uohara A."/>
            <person name="Ohji S."/>
            <person name="Ichikawa N."/>
        </authorList>
    </citation>
    <scope>NUCLEOTIDE SEQUENCE [LARGE SCALE GENOMIC DNA]</scope>
    <source>
        <strain evidence="8 11">NBRC 100334</strain>
    </source>
</reference>
<organism evidence="8 11">
    <name type="scientific">Myxococcus virescens</name>
    <dbReference type="NCBI Taxonomy" id="83456"/>
    <lineage>
        <taxon>Bacteria</taxon>
        <taxon>Pseudomonadati</taxon>
        <taxon>Myxococcota</taxon>
        <taxon>Myxococcia</taxon>
        <taxon>Myxococcales</taxon>
        <taxon>Cystobacterineae</taxon>
        <taxon>Myxococcaceae</taxon>
        <taxon>Myxococcus</taxon>
    </lineage>
</organism>
<dbReference type="GO" id="GO:0051213">
    <property type="term" value="F:dioxygenase activity"/>
    <property type="evidence" value="ECO:0007669"/>
    <property type="project" value="UniProtKB-KW"/>
</dbReference>
<comment type="similarity">
    <text evidence="5">Belongs to the 2-oxoadipate dioxygenase/decarboxylase family.</text>
</comment>